<proteinExistence type="predicted"/>
<dbReference type="PANTHER" id="PTHR24184:SF24">
    <property type="entry name" value="ANKYRIN REPEAT AND PROTEIN KINASE DOMAIN-CONTAINING PROTEIN 1-LIKE"/>
    <property type="match status" value="1"/>
</dbReference>
<dbReference type="EMBL" id="JABWDY010036704">
    <property type="protein sequence ID" value="KAF5180999.1"/>
    <property type="molecule type" value="Genomic_DNA"/>
</dbReference>
<gene>
    <name evidence="2" type="ORF">FRX31_029412</name>
</gene>
<evidence type="ECO:0000313" key="2">
    <source>
        <dbReference type="EMBL" id="KAF5180999.1"/>
    </source>
</evidence>
<dbReference type="InterPro" id="IPR036770">
    <property type="entry name" value="Ankyrin_rpt-contain_sf"/>
</dbReference>
<dbReference type="Proteomes" id="UP000554482">
    <property type="component" value="Unassembled WGS sequence"/>
</dbReference>
<feature type="repeat" description="ANK" evidence="1">
    <location>
        <begin position="83"/>
        <end position="106"/>
    </location>
</feature>
<dbReference type="InterPro" id="IPR002110">
    <property type="entry name" value="Ankyrin_rpt"/>
</dbReference>
<keyword evidence="1" id="KW-0040">ANK repeat</keyword>
<evidence type="ECO:0000313" key="3">
    <source>
        <dbReference type="Proteomes" id="UP000554482"/>
    </source>
</evidence>
<comment type="caution">
    <text evidence="2">The sequence shown here is derived from an EMBL/GenBank/DDBJ whole genome shotgun (WGS) entry which is preliminary data.</text>
</comment>
<evidence type="ECO:0000256" key="1">
    <source>
        <dbReference type="PROSITE-ProRule" id="PRU00023"/>
    </source>
</evidence>
<dbReference type="AlphaFoldDB" id="A0A7J6V7B1"/>
<reference evidence="2 3" key="1">
    <citation type="submission" date="2020-06" db="EMBL/GenBank/DDBJ databases">
        <title>Transcriptomic and genomic resources for Thalictrum thalictroides and T. hernandezii: Facilitating candidate gene discovery in an emerging model plant lineage.</title>
        <authorList>
            <person name="Arias T."/>
            <person name="Riano-Pachon D.M."/>
            <person name="Di Stilio V.S."/>
        </authorList>
    </citation>
    <scope>NUCLEOTIDE SEQUENCE [LARGE SCALE GENOMIC DNA]</scope>
    <source>
        <strain evidence="3">cv. WT478/WT964</strain>
        <tissue evidence="2">Leaves</tissue>
    </source>
</reference>
<dbReference type="PANTHER" id="PTHR24184">
    <property type="entry name" value="SI:CH211-189E2.2"/>
    <property type="match status" value="1"/>
</dbReference>
<organism evidence="2 3">
    <name type="scientific">Thalictrum thalictroides</name>
    <name type="common">Rue-anemone</name>
    <name type="synonym">Anemone thalictroides</name>
    <dbReference type="NCBI Taxonomy" id="46969"/>
    <lineage>
        <taxon>Eukaryota</taxon>
        <taxon>Viridiplantae</taxon>
        <taxon>Streptophyta</taxon>
        <taxon>Embryophyta</taxon>
        <taxon>Tracheophyta</taxon>
        <taxon>Spermatophyta</taxon>
        <taxon>Magnoliopsida</taxon>
        <taxon>Ranunculales</taxon>
        <taxon>Ranunculaceae</taxon>
        <taxon>Thalictroideae</taxon>
        <taxon>Thalictrum</taxon>
    </lineage>
</organism>
<dbReference type="PROSITE" id="PS50088">
    <property type="entry name" value="ANK_REPEAT"/>
    <property type="match status" value="2"/>
</dbReference>
<feature type="non-terminal residue" evidence="2">
    <location>
        <position position="1"/>
    </location>
</feature>
<dbReference type="Pfam" id="PF12796">
    <property type="entry name" value="Ank_2"/>
    <property type="match status" value="1"/>
</dbReference>
<keyword evidence="3" id="KW-1185">Reference proteome</keyword>
<dbReference type="OrthoDB" id="20872at2759"/>
<name>A0A7J6V7B1_THATH</name>
<sequence>MEIDSLTLNTEIDEKELFDAAEKGDSSIFKSLSPSQLQKASTFRNEDGRSLLHVSASSGHAEVVKVLAIGDTSGSVVNSTDEEGWAPIHSAASIGNAEILEILLSK</sequence>
<protein>
    <submittedName>
        <fullName evidence="2">Ankyrin repeat family protein</fullName>
    </submittedName>
</protein>
<dbReference type="PROSITE" id="PS50297">
    <property type="entry name" value="ANK_REP_REGION"/>
    <property type="match status" value="2"/>
</dbReference>
<dbReference type="SUPFAM" id="SSF48403">
    <property type="entry name" value="Ankyrin repeat"/>
    <property type="match status" value="1"/>
</dbReference>
<dbReference type="Gene3D" id="1.25.40.20">
    <property type="entry name" value="Ankyrin repeat-containing domain"/>
    <property type="match status" value="1"/>
</dbReference>
<feature type="repeat" description="ANK" evidence="1">
    <location>
        <begin position="47"/>
        <end position="67"/>
    </location>
</feature>
<accession>A0A7J6V7B1</accession>